<feature type="signal peptide" evidence="1">
    <location>
        <begin position="1"/>
        <end position="20"/>
    </location>
</feature>
<keyword evidence="1" id="KW-0732">Signal</keyword>
<keyword evidence="3" id="KW-1185">Reference proteome</keyword>
<organism evidence="2 3">
    <name type="scientific">Algibacter miyuki</name>
    <dbReference type="NCBI Taxonomy" id="1306933"/>
    <lineage>
        <taxon>Bacteria</taxon>
        <taxon>Pseudomonadati</taxon>
        <taxon>Bacteroidota</taxon>
        <taxon>Flavobacteriia</taxon>
        <taxon>Flavobacteriales</taxon>
        <taxon>Flavobacteriaceae</taxon>
        <taxon>Algibacter</taxon>
    </lineage>
</organism>
<dbReference type="Proteomes" id="UP001589590">
    <property type="component" value="Unassembled WGS sequence"/>
</dbReference>
<protein>
    <submittedName>
        <fullName evidence="2">DUF4625 domain-containing protein</fullName>
    </submittedName>
</protein>
<comment type="caution">
    <text evidence="2">The sequence shown here is derived from an EMBL/GenBank/DDBJ whole genome shotgun (WGS) entry which is preliminary data.</text>
</comment>
<dbReference type="EMBL" id="JBHMFA010000004">
    <property type="protein sequence ID" value="MFB9104373.1"/>
    <property type="molecule type" value="Genomic_DNA"/>
</dbReference>
<dbReference type="InterPro" id="IPR027829">
    <property type="entry name" value="DUF4625"/>
</dbReference>
<gene>
    <name evidence="2" type="ORF">ACFFU1_05665</name>
</gene>
<name>A0ABV5GXK0_9FLAO</name>
<feature type="chain" id="PRO_5045100828" evidence="1">
    <location>
        <begin position="21"/>
        <end position="159"/>
    </location>
</feature>
<dbReference type="PROSITE" id="PS51257">
    <property type="entry name" value="PROKAR_LIPOPROTEIN"/>
    <property type="match status" value="1"/>
</dbReference>
<reference evidence="2 3" key="1">
    <citation type="submission" date="2024-09" db="EMBL/GenBank/DDBJ databases">
        <authorList>
            <person name="Sun Q."/>
            <person name="Mori K."/>
        </authorList>
    </citation>
    <scope>NUCLEOTIDE SEQUENCE [LARGE SCALE GENOMIC DNA]</scope>
    <source>
        <strain evidence="2 3">CECT 8300</strain>
    </source>
</reference>
<dbReference type="Gene3D" id="2.60.40.4140">
    <property type="match status" value="1"/>
</dbReference>
<sequence length="159" mass="17737">MRTILKHGCFLLFMSLLASCSSDDGGNKDEEKPTITINYNGGVPQGCAQLVKGETYNFKAKVTDNLALASYSLDIHHNFDHHTHDDQGEQCDLEEVKQVVNPLIFMENYTLESGLTSYEINISITIPDDIDIGDYHCAYSVTDATGWQSRTSIDIKIIE</sequence>
<evidence type="ECO:0000256" key="1">
    <source>
        <dbReference type="SAM" id="SignalP"/>
    </source>
</evidence>
<evidence type="ECO:0000313" key="2">
    <source>
        <dbReference type="EMBL" id="MFB9104373.1"/>
    </source>
</evidence>
<dbReference type="RefSeq" id="WP_290271173.1">
    <property type="nucleotide sequence ID" value="NZ_JAUFQP010000010.1"/>
</dbReference>
<accession>A0ABV5GXK0</accession>
<evidence type="ECO:0000313" key="3">
    <source>
        <dbReference type="Proteomes" id="UP001589590"/>
    </source>
</evidence>
<proteinExistence type="predicted"/>
<dbReference type="Pfam" id="PF15418">
    <property type="entry name" value="DUF4625"/>
    <property type="match status" value="1"/>
</dbReference>